<evidence type="ECO:0000313" key="1">
    <source>
        <dbReference type="EMBL" id="KAE9537241.1"/>
    </source>
</evidence>
<dbReference type="OrthoDB" id="10585277at2759"/>
<dbReference type="Proteomes" id="UP000475862">
    <property type="component" value="Unassembled WGS sequence"/>
</dbReference>
<protein>
    <submittedName>
        <fullName evidence="1">Uncharacterized protein</fullName>
    </submittedName>
</protein>
<accession>A0A6G0TSW4</accession>
<evidence type="ECO:0000313" key="2">
    <source>
        <dbReference type="Proteomes" id="UP000475862"/>
    </source>
</evidence>
<dbReference type="AlphaFoldDB" id="A0A6G0TSW4"/>
<name>A0A6G0TSW4_APHGL</name>
<proteinExistence type="predicted"/>
<dbReference type="EMBL" id="VYZN01000018">
    <property type="protein sequence ID" value="KAE9537241.1"/>
    <property type="molecule type" value="Genomic_DNA"/>
</dbReference>
<organism evidence="1 2">
    <name type="scientific">Aphis glycines</name>
    <name type="common">Soybean aphid</name>
    <dbReference type="NCBI Taxonomy" id="307491"/>
    <lineage>
        <taxon>Eukaryota</taxon>
        <taxon>Metazoa</taxon>
        <taxon>Ecdysozoa</taxon>
        <taxon>Arthropoda</taxon>
        <taxon>Hexapoda</taxon>
        <taxon>Insecta</taxon>
        <taxon>Pterygota</taxon>
        <taxon>Neoptera</taxon>
        <taxon>Paraneoptera</taxon>
        <taxon>Hemiptera</taxon>
        <taxon>Sternorrhyncha</taxon>
        <taxon>Aphidomorpha</taxon>
        <taxon>Aphidoidea</taxon>
        <taxon>Aphididae</taxon>
        <taxon>Aphidini</taxon>
        <taxon>Aphis</taxon>
        <taxon>Aphis</taxon>
    </lineage>
</organism>
<keyword evidence="2" id="KW-1185">Reference proteome</keyword>
<sequence length="224" mass="25384">MPIRAKIIRALLNNFPCPTTTASQKCSTLLYSKGWSSCSVRCSSLLSCKKMDYCLRNTKSENNLVMWYIAGAARREETHEPPNVLINMKEPKFFPDSERSDECIDFTMIITSRHNASISNLGVVSDGKFEFIRNMSKLQKFTSNFVVGKSVDKIFLGLSKYFLYQKQPYRIIASNLIYSQSKTEISPMSLDGVTGFNLARDFFSSLESLVSNPESSKYALEHTD</sequence>
<reference evidence="1 2" key="1">
    <citation type="submission" date="2019-08" db="EMBL/GenBank/DDBJ databases">
        <title>The genome of the soybean aphid Biotype 1, its phylome, world population structure and adaptation to the North American continent.</title>
        <authorList>
            <person name="Giordano R."/>
            <person name="Donthu R.K."/>
            <person name="Hernandez A.G."/>
            <person name="Wright C.L."/>
            <person name="Zimin A.V."/>
        </authorList>
    </citation>
    <scope>NUCLEOTIDE SEQUENCE [LARGE SCALE GENOMIC DNA]</scope>
    <source>
        <tissue evidence="1">Whole aphids</tissue>
    </source>
</reference>
<comment type="caution">
    <text evidence="1">The sequence shown here is derived from an EMBL/GenBank/DDBJ whole genome shotgun (WGS) entry which is preliminary data.</text>
</comment>
<gene>
    <name evidence="1" type="ORF">AGLY_006264</name>
</gene>